<dbReference type="Gene3D" id="1.10.287.470">
    <property type="entry name" value="Helix hairpin bin"/>
    <property type="match status" value="1"/>
</dbReference>
<evidence type="ECO:0000256" key="3">
    <source>
        <dbReference type="ARBA" id="ARBA00022448"/>
    </source>
</evidence>
<dbReference type="PANTHER" id="PTHR30469">
    <property type="entry name" value="MULTIDRUG RESISTANCE PROTEIN MDTA"/>
    <property type="match status" value="1"/>
</dbReference>
<protein>
    <submittedName>
        <fullName evidence="9">Efflux transporter periplasmic adaptor subunit</fullName>
    </submittedName>
</protein>
<keyword evidence="10" id="KW-1185">Reference proteome</keyword>
<organism evidence="9 10">
    <name type="scientific">Longibacter salinarum</name>
    <dbReference type="NCBI Taxonomy" id="1850348"/>
    <lineage>
        <taxon>Bacteria</taxon>
        <taxon>Pseudomonadati</taxon>
        <taxon>Rhodothermota</taxon>
        <taxon>Rhodothermia</taxon>
        <taxon>Rhodothermales</taxon>
        <taxon>Salisaetaceae</taxon>
        <taxon>Longibacter</taxon>
    </lineage>
</organism>
<dbReference type="PANTHER" id="PTHR30469:SF36">
    <property type="entry name" value="BLL3903 PROTEIN"/>
    <property type="match status" value="1"/>
</dbReference>
<dbReference type="EMBL" id="PDEQ01000004">
    <property type="protein sequence ID" value="PEN13478.1"/>
    <property type="molecule type" value="Genomic_DNA"/>
</dbReference>
<evidence type="ECO:0000259" key="7">
    <source>
        <dbReference type="Pfam" id="PF25954"/>
    </source>
</evidence>
<feature type="coiled-coil region" evidence="4">
    <location>
        <begin position="155"/>
        <end position="220"/>
    </location>
</feature>
<evidence type="ECO:0000313" key="9">
    <source>
        <dbReference type="EMBL" id="PEN13478.1"/>
    </source>
</evidence>
<keyword evidence="3" id="KW-0813">Transport</keyword>
<dbReference type="Pfam" id="PF25967">
    <property type="entry name" value="RND-MFP_C"/>
    <property type="match status" value="1"/>
</dbReference>
<evidence type="ECO:0000256" key="1">
    <source>
        <dbReference type="ARBA" id="ARBA00004196"/>
    </source>
</evidence>
<dbReference type="GO" id="GO:0015562">
    <property type="term" value="F:efflux transmembrane transporter activity"/>
    <property type="evidence" value="ECO:0007669"/>
    <property type="project" value="TreeGrafter"/>
</dbReference>
<feature type="domain" description="Multidrug resistance protein MdtA-like C-terminal permuted SH3" evidence="8">
    <location>
        <begin position="332"/>
        <end position="391"/>
    </location>
</feature>
<dbReference type="Gene3D" id="2.40.50.100">
    <property type="match status" value="1"/>
</dbReference>
<feature type="domain" description="CusB-like beta-barrel" evidence="7">
    <location>
        <begin position="255"/>
        <end position="325"/>
    </location>
</feature>
<sequence length="403" mass="42990">MYRETKRTHGVGDGYSTALLPGLFPPAPLFFAAAFNMSESPTSSTDASSDDRIGTSRLVVIGAVAILLVGLAIPRLFASSSEGNGNQGGGSGAPLGVDIFVAQPTRVTETLQTSATLRANESVELTSEASGKVTSIRFEEGSRVRAGQLLLTINDAELQAERKRLEYRLQLAEDREERQQSLLDRGGVSQEEYDAVANEVSVLRAELDLVEARIEKTEIRAPFAGTIGLRNVSEGSYISPQTTISTLQALNPMKVDLAVPEQYAGRIQPGQTISFRTRGTDRAFEGDVYAVEPRIEPSTRTLRLRARADNGDGALRPGAYADATIRLGTVPDALMVPAMAVLPTLGGQRLFVKENGTAQPRNVSLGVRTDSTVQVINGLAPGDSVITSGIQNLRAGLPVTPDK</sequence>
<name>A0A2A8CYM0_9BACT</name>
<dbReference type="Proteomes" id="UP000220102">
    <property type="component" value="Unassembled WGS sequence"/>
</dbReference>
<dbReference type="SUPFAM" id="SSF111369">
    <property type="entry name" value="HlyD-like secretion proteins"/>
    <property type="match status" value="1"/>
</dbReference>
<dbReference type="Gene3D" id="2.40.420.20">
    <property type="match status" value="1"/>
</dbReference>
<keyword evidence="5" id="KW-1133">Transmembrane helix</keyword>
<feature type="transmembrane region" description="Helical" evidence="5">
    <location>
        <begin position="58"/>
        <end position="77"/>
    </location>
</feature>
<accession>A0A2A8CYM0</accession>
<gene>
    <name evidence="9" type="ORF">CRI94_09165</name>
</gene>
<dbReference type="InterPro" id="IPR058627">
    <property type="entry name" value="MdtA-like_C"/>
</dbReference>
<dbReference type="InterPro" id="IPR006143">
    <property type="entry name" value="RND_pump_MFP"/>
</dbReference>
<comment type="caution">
    <text evidence="9">The sequence shown here is derived from an EMBL/GenBank/DDBJ whole genome shotgun (WGS) entry which is preliminary data.</text>
</comment>
<dbReference type="Pfam" id="PF25954">
    <property type="entry name" value="Beta-barrel_RND_2"/>
    <property type="match status" value="1"/>
</dbReference>
<feature type="domain" description="Multidrug resistance protein MdtA-like barrel-sandwich hybrid" evidence="6">
    <location>
        <begin position="122"/>
        <end position="242"/>
    </location>
</feature>
<comment type="subcellular location">
    <subcellularLocation>
        <location evidence="1">Cell envelope</location>
    </subcellularLocation>
</comment>
<evidence type="ECO:0000256" key="5">
    <source>
        <dbReference type="SAM" id="Phobius"/>
    </source>
</evidence>
<dbReference type="InterPro" id="IPR058625">
    <property type="entry name" value="MdtA-like_BSH"/>
</dbReference>
<dbReference type="GO" id="GO:1990281">
    <property type="term" value="C:efflux pump complex"/>
    <property type="evidence" value="ECO:0007669"/>
    <property type="project" value="TreeGrafter"/>
</dbReference>
<comment type="similarity">
    <text evidence="2">Belongs to the membrane fusion protein (MFP) (TC 8.A.1) family.</text>
</comment>
<dbReference type="NCBIfam" id="TIGR01730">
    <property type="entry name" value="RND_mfp"/>
    <property type="match status" value="1"/>
</dbReference>
<dbReference type="AlphaFoldDB" id="A0A2A8CYM0"/>
<dbReference type="OrthoDB" id="9798190at2"/>
<evidence type="ECO:0000256" key="2">
    <source>
        <dbReference type="ARBA" id="ARBA00009477"/>
    </source>
</evidence>
<keyword evidence="5" id="KW-0472">Membrane</keyword>
<evidence type="ECO:0000256" key="4">
    <source>
        <dbReference type="SAM" id="Coils"/>
    </source>
</evidence>
<keyword evidence="4" id="KW-0175">Coiled coil</keyword>
<keyword evidence="5" id="KW-0812">Transmembrane</keyword>
<dbReference type="InterPro" id="IPR058792">
    <property type="entry name" value="Beta-barrel_RND_2"/>
</dbReference>
<dbReference type="Pfam" id="PF25917">
    <property type="entry name" value="BSH_RND"/>
    <property type="match status" value="1"/>
</dbReference>
<proteinExistence type="inferred from homology"/>
<evidence type="ECO:0000259" key="6">
    <source>
        <dbReference type="Pfam" id="PF25917"/>
    </source>
</evidence>
<dbReference type="Gene3D" id="2.40.30.170">
    <property type="match status" value="1"/>
</dbReference>
<reference evidence="9 10" key="1">
    <citation type="submission" date="2017-10" db="EMBL/GenBank/DDBJ databases">
        <title>Draft genome of Longibacter Salinarum.</title>
        <authorList>
            <person name="Goh K.M."/>
            <person name="Shamsir M.S."/>
            <person name="Lim S.W."/>
        </authorList>
    </citation>
    <scope>NUCLEOTIDE SEQUENCE [LARGE SCALE GENOMIC DNA]</scope>
    <source>
        <strain evidence="9 10">KCTC 52045</strain>
    </source>
</reference>
<evidence type="ECO:0000259" key="8">
    <source>
        <dbReference type="Pfam" id="PF25967"/>
    </source>
</evidence>
<evidence type="ECO:0000313" key="10">
    <source>
        <dbReference type="Proteomes" id="UP000220102"/>
    </source>
</evidence>
<dbReference type="FunFam" id="2.40.30.170:FF:000010">
    <property type="entry name" value="Efflux RND transporter periplasmic adaptor subunit"/>
    <property type="match status" value="1"/>
</dbReference>